<feature type="domain" description="Ig-like" evidence="6">
    <location>
        <begin position="1394"/>
        <end position="1483"/>
    </location>
</feature>
<feature type="signal peptide" evidence="5">
    <location>
        <begin position="1"/>
        <end position="19"/>
    </location>
</feature>
<evidence type="ECO:0000256" key="1">
    <source>
        <dbReference type="ARBA" id="ARBA00004167"/>
    </source>
</evidence>
<evidence type="ECO:0000256" key="4">
    <source>
        <dbReference type="SAM" id="Phobius"/>
    </source>
</evidence>
<keyword evidence="3" id="KW-1015">Disulfide bond</keyword>
<proteinExistence type="predicted"/>
<dbReference type="InterPro" id="IPR013783">
    <property type="entry name" value="Ig-like_fold"/>
</dbReference>
<keyword evidence="8" id="KW-1185">Reference proteome</keyword>
<dbReference type="InterPro" id="IPR036179">
    <property type="entry name" value="Ig-like_dom_sf"/>
</dbReference>
<feature type="domain" description="Ig-like" evidence="6">
    <location>
        <begin position="554"/>
        <end position="646"/>
    </location>
</feature>
<evidence type="ECO:0000256" key="3">
    <source>
        <dbReference type="ARBA" id="ARBA00023157"/>
    </source>
</evidence>
<reference evidence="7" key="3">
    <citation type="submission" date="2025-08" db="UniProtKB">
        <authorList>
            <consortium name="Ensembl"/>
        </authorList>
    </citation>
    <scope>IDENTIFICATION</scope>
    <source>
        <strain evidence="7">JP 163 A</strain>
    </source>
</reference>
<dbReference type="GeneTree" id="ENSGT00990000203857"/>
<feature type="domain" description="Ig-like" evidence="6">
    <location>
        <begin position="1191"/>
        <end position="1283"/>
    </location>
</feature>
<protein>
    <submittedName>
        <fullName evidence="7">Uncharacterized LOC111608103</fullName>
    </submittedName>
</protein>
<keyword evidence="5" id="KW-0732">Signal</keyword>
<evidence type="ECO:0000256" key="2">
    <source>
        <dbReference type="ARBA" id="ARBA00023136"/>
    </source>
</evidence>
<feature type="domain" description="Ig-like" evidence="6">
    <location>
        <begin position="1800"/>
        <end position="1890"/>
    </location>
</feature>
<dbReference type="Ensembl" id="ENSXMAT00000040786.1">
    <property type="protein sequence ID" value="ENSXMAP00000022083.1"/>
    <property type="gene ID" value="ENSXMAG00000025756.1"/>
</dbReference>
<feature type="domain" description="Ig-like" evidence="6">
    <location>
        <begin position="1495"/>
        <end position="1585"/>
    </location>
</feature>
<feature type="domain" description="Ig-like" evidence="6">
    <location>
        <begin position="1587"/>
        <end position="1687"/>
    </location>
</feature>
<reference evidence="8" key="1">
    <citation type="submission" date="2012-01" db="EMBL/GenBank/DDBJ databases">
        <authorList>
            <person name="Walter R."/>
            <person name="Schartl M."/>
            <person name="Warren W."/>
        </authorList>
    </citation>
    <scope>NUCLEOTIDE SEQUENCE [LARGE SCALE GENOMIC DNA]</scope>
    <source>
        <strain evidence="8">JP 163 A</strain>
    </source>
</reference>
<dbReference type="PANTHER" id="PTHR46484">
    <property type="entry name" value="SI:CH211-171H4.5-RELATED"/>
    <property type="match status" value="1"/>
</dbReference>
<dbReference type="SUPFAM" id="SSF48726">
    <property type="entry name" value="Immunoglobulin"/>
    <property type="match status" value="13"/>
</dbReference>
<evidence type="ECO:0000259" key="6">
    <source>
        <dbReference type="PROSITE" id="PS50835"/>
    </source>
</evidence>
<dbReference type="GeneID" id="111608103"/>
<keyword evidence="2 4" id="KW-0472">Membrane</keyword>
<dbReference type="SMART" id="SM00409">
    <property type="entry name" value="IG"/>
    <property type="match status" value="12"/>
</dbReference>
<feature type="domain" description="Ig-like" evidence="6">
    <location>
        <begin position="766"/>
        <end position="858"/>
    </location>
</feature>
<dbReference type="RefSeq" id="XP_023186535.1">
    <property type="nucleotide sequence ID" value="XM_023330767.1"/>
</dbReference>
<dbReference type="InterPro" id="IPR003599">
    <property type="entry name" value="Ig_sub"/>
</dbReference>
<name>A0A3B5PQX1_XIPMA</name>
<dbReference type="PANTHER" id="PTHR46484:SF8">
    <property type="entry name" value="B-CELL RECEPTOR CD22-LIKE-RELATED"/>
    <property type="match status" value="1"/>
</dbReference>
<sequence>MVGLMIFLLIDSSLYGVLCSTFQVSLVQTVRVLRGSCVTVPCSFDIPSKYEGNLNEQCEAKWVDKNKSNPQLTDTNAVTGDLTRKNCTTTFGNMRPDHSNTYYFRLDCSSSLRGTFTMAGVTLTVTDDLPSPTLTPSTLEVNDGDSVNLTCSAPVPCLSHPPNLTWTPTLGYSQETLQENQDKTFVKTSVLNFNASYLHDGEKISCTSVYRKQDGSADASFSTTAIILCRSCGQFEISLPQTVQVLRGSCVTVPCSFGMKRKYEQYLNGGCRALWVYSDSSDPRLTDTNPVTGNLTEKNCTTTFSNMQHGHSNTYNFRLDCNGLKYTFKSASVNIEVIDNFPSPTLTPSTLEMNDGDSVSLTCSAPVSCLSRPPNLTWTPTPGESEETLQENQDKTLVKISVLNFNASYLHDGEKISCNAVYQKQDGNSDTTLTSTTTILCRSCGQFEISLPQTVQVLRGSCVTVPCSFGMKRKYEQYLSGGCRALWVYSGSSDPRLTDTNPVTGNLTEKNCTTTFSNMQHGHSNTYNFRLDCNGLKYTFKTASVKIEVKDNFPSPTLTPSTLEMNDGDSVSLTCSAPVSCLSRPPNLTWTPTLGESEETLQENQDKTLVKISVLNFNASYLHDGEKISCNAVYQKQDGNSDTTLTSTTTILCRSCGQFEISLPQTVQVLRGSCVTVPCSFGMKRKYEQYLNGGCRALWVYSGSSDPRLTDTNPVTGNLTEKNCTTTFSNMQHGHSNTYNFRLDCNGLKYTFKSASVNIEVKDNFPSPTLTPSTLEMNDGDSVSLTCSAPVSCLSRPPNLTWTPTLGESEETLQENQDKTLVKISVLNFNASYLHDGEKVSCNAVYKKQDGNSDTTLTSTTTILCRSCGQFEISLPQTVQVLRGSCVTVPCSFGMKRKYEQYLNGGCRALWVYSDSSDPRLTDTNPVTGNLTEKNCTTTFSNMQHGHSNTYNFRLDCNGLKYTFKTASVKIEVKDNFPTPTLTPSTLVVKNGDSVSLTCSALVPCLSYPPNLTWTPPLHNSQEKLLENQGKTPMRISVLNFTASRQNHGQISCVAAYQKQDESRAVTFSTRVNIQCPECDKFEISLPQTVQVLSGTCVTIPCSFELQREYEKHLHGECTALWVYLESTDARLTDTNPVTGNLTEKNCTTTFYNVQPNHSSLYYFRLDCKTLRYTFKEASVKIDVKEHFPSPTLTVSILEGKEGDWVNLTCSTPSPCLTHPPTLTWTPKMGDIMETMQMSPNKSTAKTSVLSFIATNLHHRQNISCTATYKMGNGNSNSSLTTSLKTEILFRPKILPSSSCIKTTSQINCSCEIVGNPPILLWLFNGQPVNQSGKVYAISHSLNDTYLRSTITVNQQQERNLSSLLCFSFNSLGSDSKQLFINSPHIPAENQVSPRILPSSSCIQRINQINCSCEIVGNPPILQWFFNGQPVNQSENFVITDSLNGTYLRSTITVNQSQDRNLSSLLCFTFNSLGSDSKQLFINSPHISGENQVPPKILPSSACIKTRSQINCSCEIVGNPPMLQWLFNGQPVNQSGKGFIITDSMNGTYLRSTITVNQQQERNLSSLLCFSFNSLGSDSKQLFMNSPQIIAENQVPPRILPSSSCIKTTSQIDCSCEIVGNPPILLWLFNGQPVNQSGNVYAISHSLNGTYLRSTITVNQQQERNLSSLLCFSFNSLGSDSKQLFINSPRILGENQVSPRILPSSICFQRTNQINCSCEIVGNPPILQWFFNGQPVNQSENFVITDSLNGTYLRSTITVNQSQDRNLSSLLCFTFNSLGSDSKQLFINSPHISGENQVPPKILPSSACIETRSQINCSCEIVGNPPMLQWLFNGQLVNQSGKGFIITDSLNGTYLRSTITVNQQQERNLSSLLCFSFNSLGSDSKQLFINSPRILGENQVSPRILPSSSCIQRTNQINCSCEIVGNPPMLQWLFNGQPVNHSEVFVITDSLNGTYLRSTITVNQSQDRNLFSLLCFTFNSLGSDSKQLFIKSPQILAENQGKGQISVFISTTVILLVLVCVLLFVIRFQKTHHYPLYNIFGGKQTKVQNTSEDDISIKEITSIMKRGSLNNDVDDSL</sequence>
<reference evidence="8" key="2">
    <citation type="journal article" date="2013" name="Nat. Genet.">
        <title>The genome of the platyfish, Xiphophorus maculatus, provides insights into evolutionary adaptation and several complex traits.</title>
        <authorList>
            <person name="Schartl M."/>
            <person name="Walter R.B."/>
            <person name="Shen Y."/>
            <person name="Garcia T."/>
            <person name="Catchen J."/>
            <person name="Amores A."/>
            <person name="Braasch I."/>
            <person name="Chalopin D."/>
            <person name="Volff J.N."/>
            <person name="Lesch K.P."/>
            <person name="Bisazza A."/>
            <person name="Minx P."/>
            <person name="Hillier L."/>
            <person name="Wilson R.K."/>
            <person name="Fuerstenberg S."/>
            <person name="Boore J."/>
            <person name="Searle S."/>
            <person name="Postlethwait J.H."/>
            <person name="Warren W.C."/>
        </authorList>
    </citation>
    <scope>NUCLEOTIDE SEQUENCE [LARGE SCALE GENOMIC DNA]</scope>
    <source>
        <strain evidence="8">JP 163 A</strain>
    </source>
</reference>
<dbReference type="InterPro" id="IPR007110">
    <property type="entry name" value="Ig-like_dom"/>
</dbReference>
<feature type="domain" description="Ig-like" evidence="6">
    <location>
        <begin position="1902"/>
        <end position="1991"/>
    </location>
</feature>
<comment type="subcellular location">
    <subcellularLocation>
        <location evidence="1">Membrane</location>
        <topology evidence="1">Single-pass membrane protein</topology>
    </subcellularLocation>
</comment>
<organism evidence="7 8">
    <name type="scientific">Xiphophorus maculatus</name>
    <name type="common">Southern platyfish</name>
    <name type="synonym">Platypoecilus maculatus</name>
    <dbReference type="NCBI Taxonomy" id="8083"/>
    <lineage>
        <taxon>Eukaryota</taxon>
        <taxon>Metazoa</taxon>
        <taxon>Chordata</taxon>
        <taxon>Craniata</taxon>
        <taxon>Vertebrata</taxon>
        <taxon>Euteleostomi</taxon>
        <taxon>Actinopterygii</taxon>
        <taxon>Neopterygii</taxon>
        <taxon>Teleostei</taxon>
        <taxon>Neoteleostei</taxon>
        <taxon>Acanthomorphata</taxon>
        <taxon>Ovalentaria</taxon>
        <taxon>Atherinomorphae</taxon>
        <taxon>Cyprinodontiformes</taxon>
        <taxon>Poeciliidae</taxon>
        <taxon>Poeciliinae</taxon>
        <taxon>Xiphophorus</taxon>
    </lineage>
</organism>
<feature type="domain" description="Ig-like" evidence="6">
    <location>
        <begin position="978"/>
        <end position="1069"/>
    </location>
</feature>
<keyword evidence="4" id="KW-1133">Transmembrane helix</keyword>
<dbReference type="Proteomes" id="UP000002852">
    <property type="component" value="Unassembled WGS sequence"/>
</dbReference>
<feature type="domain" description="Ig-like" evidence="6">
    <location>
        <begin position="342"/>
        <end position="434"/>
    </location>
</feature>
<dbReference type="OrthoDB" id="6413693at2759"/>
<accession>A0A3B5PQX1</accession>
<keyword evidence="4" id="KW-0812">Transmembrane</keyword>
<dbReference type="Gene3D" id="2.60.40.10">
    <property type="entry name" value="Immunoglobulins"/>
    <property type="match status" value="19"/>
</dbReference>
<evidence type="ECO:0000313" key="7">
    <source>
        <dbReference type="Ensembl" id="ENSXMAP00000022083.1"/>
    </source>
</evidence>
<dbReference type="Pfam" id="PF08205">
    <property type="entry name" value="C2-set_2"/>
    <property type="match status" value="3"/>
</dbReference>
<evidence type="ECO:0000256" key="5">
    <source>
        <dbReference type="SAM" id="SignalP"/>
    </source>
</evidence>
<feature type="chain" id="PRO_5017404459" evidence="5">
    <location>
        <begin position="20"/>
        <end position="2077"/>
    </location>
</feature>
<feature type="transmembrane region" description="Helical" evidence="4">
    <location>
        <begin position="2005"/>
        <end position="2026"/>
    </location>
</feature>
<feature type="domain" description="Ig-like" evidence="6">
    <location>
        <begin position="1699"/>
        <end position="1788"/>
    </location>
</feature>
<evidence type="ECO:0000313" key="8">
    <source>
        <dbReference type="Proteomes" id="UP000002852"/>
    </source>
</evidence>
<dbReference type="GO" id="GO:0016020">
    <property type="term" value="C:membrane"/>
    <property type="evidence" value="ECO:0007669"/>
    <property type="project" value="UniProtKB-SubCell"/>
</dbReference>
<feature type="domain" description="Ig-like" evidence="6">
    <location>
        <begin position="130"/>
        <end position="222"/>
    </location>
</feature>
<dbReference type="InParanoid" id="A0A3B5PQX1"/>
<reference evidence="7" key="4">
    <citation type="submission" date="2025-09" db="UniProtKB">
        <authorList>
            <consortium name="Ensembl"/>
        </authorList>
    </citation>
    <scope>IDENTIFICATION</scope>
    <source>
        <strain evidence="7">JP 163 A</strain>
    </source>
</reference>
<dbReference type="PROSITE" id="PS50835">
    <property type="entry name" value="IG_LIKE"/>
    <property type="match status" value="13"/>
</dbReference>
<feature type="domain" description="Ig-like" evidence="6">
    <location>
        <begin position="1292"/>
        <end position="1382"/>
    </location>
</feature>
<dbReference type="KEGG" id="xma:111608103"/>
<dbReference type="InterPro" id="IPR013162">
    <property type="entry name" value="CD80_C2-set"/>
</dbReference>